<feature type="transmembrane region" description="Helical" evidence="3">
    <location>
        <begin position="100"/>
        <end position="119"/>
    </location>
</feature>
<feature type="transmembrane region" description="Helical" evidence="3">
    <location>
        <begin position="70"/>
        <end position="88"/>
    </location>
</feature>
<reference evidence="5 6" key="1">
    <citation type="journal article" date="2008" name="Int. J. Syst. Evol. Microbiol.">
        <title>Leifsonia pindariensis sp. nov., isolated from the Pindari glacier of the Indian Himalayas, and emended description of the genus Leifsonia.</title>
        <authorList>
            <person name="Reddy G.S."/>
            <person name="Prabagaran S.R."/>
            <person name="Shivaji S."/>
        </authorList>
    </citation>
    <scope>NUCLEOTIDE SEQUENCE [LARGE SCALE GENOMIC DNA]</scope>
    <source>
        <strain evidence="5 6">PON 10</strain>
    </source>
</reference>
<organism evidence="5 6">
    <name type="scientific">Microterricola pindariensis</name>
    <dbReference type="NCBI Taxonomy" id="478010"/>
    <lineage>
        <taxon>Bacteria</taxon>
        <taxon>Bacillati</taxon>
        <taxon>Actinomycetota</taxon>
        <taxon>Actinomycetes</taxon>
        <taxon>Micrococcales</taxon>
        <taxon>Microbacteriaceae</taxon>
        <taxon>Microterricola</taxon>
    </lineage>
</organism>
<proteinExistence type="inferred from homology"/>
<dbReference type="EMBL" id="MPZN01000032">
    <property type="protein sequence ID" value="PPL18359.1"/>
    <property type="molecule type" value="Genomic_DNA"/>
</dbReference>
<gene>
    <name evidence="5" type="ORF">GY24_10620</name>
</gene>
<feature type="domain" description="EamA" evidence="4">
    <location>
        <begin position="11"/>
        <end position="141"/>
    </location>
</feature>
<protein>
    <submittedName>
        <fullName evidence="5">EamA family transporter</fullName>
    </submittedName>
</protein>
<feature type="region of interest" description="Disordered" evidence="2">
    <location>
        <begin position="296"/>
        <end position="315"/>
    </location>
</feature>
<dbReference type="InterPro" id="IPR052756">
    <property type="entry name" value="Alkyne_AA_exporter"/>
</dbReference>
<dbReference type="Proteomes" id="UP000237755">
    <property type="component" value="Unassembled WGS sequence"/>
</dbReference>
<feature type="transmembrane region" description="Helical" evidence="3">
    <location>
        <begin position="241"/>
        <end position="262"/>
    </location>
</feature>
<dbReference type="SUPFAM" id="SSF103481">
    <property type="entry name" value="Multidrug resistance efflux transporter EmrE"/>
    <property type="match status" value="2"/>
</dbReference>
<dbReference type="InterPro" id="IPR000620">
    <property type="entry name" value="EamA_dom"/>
</dbReference>
<dbReference type="RefSeq" id="WP_104475607.1">
    <property type="nucleotide sequence ID" value="NZ_MPZN01000032.1"/>
</dbReference>
<feature type="transmembrane region" description="Helical" evidence="3">
    <location>
        <begin position="268"/>
        <end position="286"/>
    </location>
</feature>
<keyword evidence="3" id="KW-1133">Transmembrane helix</keyword>
<dbReference type="InterPro" id="IPR037185">
    <property type="entry name" value="EmrE-like"/>
</dbReference>
<dbReference type="Pfam" id="PF00892">
    <property type="entry name" value="EamA"/>
    <property type="match status" value="2"/>
</dbReference>
<comment type="caution">
    <text evidence="5">The sequence shown here is derived from an EMBL/GenBank/DDBJ whole genome shotgun (WGS) entry which is preliminary data.</text>
</comment>
<evidence type="ECO:0000256" key="2">
    <source>
        <dbReference type="SAM" id="MobiDB-lite"/>
    </source>
</evidence>
<evidence type="ECO:0000313" key="6">
    <source>
        <dbReference type="Proteomes" id="UP000237755"/>
    </source>
</evidence>
<feature type="transmembrane region" description="Helical" evidence="3">
    <location>
        <begin position="215"/>
        <end position="234"/>
    </location>
</feature>
<evidence type="ECO:0000256" key="1">
    <source>
        <dbReference type="ARBA" id="ARBA00007362"/>
    </source>
</evidence>
<sequence>MKVNAPGGHRALLAGLLVVVLWASAFPAIRVAAPELGVIGLSFARLLVATLALLVFAALARARMPRARDLGWLAACGFFGMTAYQLLLNWGELHVPAGTASIIVAAAPLVSVAVARLLFSERIGAVTIVGSAIALAGVAFVCLARAGVSLSASVWIVVAAMVVQGVYHPLQRPLLRRYTSVEVACYAMVAGTVMTLPFVPLGWEEMLGAGAGPWLAAVYLGLLPSALGFVLWAYAVARMPVAVSTSLLYLVPPVAVLIAWVWLGELPIPAELLGGAVVILGVLIIARAPRAAPRPAATAAAASGSTTSTRPRRSP</sequence>
<feature type="transmembrane region" description="Helical" evidence="3">
    <location>
        <begin position="183"/>
        <end position="203"/>
    </location>
</feature>
<keyword evidence="3" id="KW-0812">Transmembrane</keyword>
<name>A0ABX5AUF2_9MICO</name>
<feature type="domain" description="EamA" evidence="4">
    <location>
        <begin position="154"/>
        <end position="286"/>
    </location>
</feature>
<evidence type="ECO:0000313" key="5">
    <source>
        <dbReference type="EMBL" id="PPL18359.1"/>
    </source>
</evidence>
<evidence type="ECO:0000259" key="4">
    <source>
        <dbReference type="Pfam" id="PF00892"/>
    </source>
</evidence>
<dbReference type="PANTHER" id="PTHR12715:SF4">
    <property type="entry name" value="EAMA DOMAIN-CONTAINING PROTEIN"/>
    <property type="match status" value="1"/>
</dbReference>
<dbReference type="PANTHER" id="PTHR12715">
    <property type="entry name" value="TRANSPORTER, DRUG/METABOLITE EXPORTER FAMILY"/>
    <property type="match status" value="1"/>
</dbReference>
<keyword evidence="6" id="KW-1185">Reference proteome</keyword>
<feature type="compositionally biased region" description="Low complexity" evidence="2">
    <location>
        <begin position="296"/>
        <end position="309"/>
    </location>
</feature>
<evidence type="ECO:0000256" key="3">
    <source>
        <dbReference type="SAM" id="Phobius"/>
    </source>
</evidence>
<accession>A0ABX5AUF2</accession>
<keyword evidence="3" id="KW-0472">Membrane</keyword>
<feature type="transmembrane region" description="Helical" evidence="3">
    <location>
        <begin position="126"/>
        <end position="146"/>
    </location>
</feature>
<feature type="transmembrane region" description="Helical" evidence="3">
    <location>
        <begin position="152"/>
        <end position="171"/>
    </location>
</feature>
<feature type="transmembrane region" description="Helical" evidence="3">
    <location>
        <begin position="37"/>
        <end position="58"/>
    </location>
</feature>
<comment type="similarity">
    <text evidence="1">Belongs to the EamA transporter family.</text>
</comment>